<feature type="transmembrane region" description="Helical" evidence="2">
    <location>
        <begin position="211"/>
        <end position="242"/>
    </location>
</feature>
<name>A0A941E6F0_9ACTN</name>
<keyword evidence="2" id="KW-1133">Transmembrane helix</keyword>
<feature type="transmembrane region" description="Helical" evidence="2">
    <location>
        <begin position="318"/>
        <end position="339"/>
    </location>
</feature>
<evidence type="ECO:0000313" key="3">
    <source>
        <dbReference type="EMBL" id="MBR7825916.1"/>
    </source>
</evidence>
<dbReference type="AlphaFoldDB" id="A0A941E6F0"/>
<feature type="region of interest" description="Disordered" evidence="1">
    <location>
        <begin position="1"/>
        <end position="107"/>
    </location>
</feature>
<evidence type="ECO:0000313" key="4">
    <source>
        <dbReference type="Proteomes" id="UP000676325"/>
    </source>
</evidence>
<accession>A0A941E6F0</accession>
<feature type="compositionally biased region" description="Basic and acidic residues" evidence="1">
    <location>
        <begin position="186"/>
        <end position="195"/>
    </location>
</feature>
<feature type="transmembrane region" description="Helical" evidence="2">
    <location>
        <begin position="398"/>
        <end position="420"/>
    </location>
</feature>
<dbReference type="RefSeq" id="WP_212517064.1">
    <property type="nucleotide sequence ID" value="NZ_JAGSOH010000010.1"/>
</dbReference>
<feature type="transmembrane region" description="Helical" evidence="2">
    <location>
        <begin position="372"/>
        <end position="392"/>
    </location>
</feature>
<keyword evidence="4" id="KW-1185">Reference proteome</keyword>
<gene>
    <name evidence="3" type="ORF">KDK95_06320</name>
</gene>
<evidence type="ECO:0000256" key="2">
    <source>
        <dbReference type="SAM" id="Phobius"/>
    </source>
</evidence>
<keyword evidence="2" id="KW-0812">Transmembrane</keyword>
<dbReference type="Proteomes" id="UP000676325">
    <property type="component" value="Unassembled WGS sequence"/>
</dbReference>
<keyword evidence="2" id="KW-0472">Membrane</keyword>
<proteinExistence type="predicted"/>
<feature type="transmembrane region" description="Helical" evidence="2">
    <location>
        <begin position="432"/>
        <end position="453"/>
    </location>
</feature>
<evidence type="ECO:0000256" key="1">
    <source>
        <dbReference type="SAM" id="MobiDB-lite"/>
    </source>
</evidence>
<comment type="caution">
    <text evidence="3">The sequence shown here is derived from an EMBL/GenBank/DDBJ whole genome shotgun (WGS) entry which is preliminary data.</text>
</comment>
<feature type="compositionally biased region" description="Acidic residues" evidence="1">
    <location>
        <begin position="1"/>
        <end position="10"/>
    </location>
</feature>
<feature type="transmembrane region" description="Helical" evidence="2">
    <location>
        <begin position="345"/>
        <end position="365"/>
    </location>
</feature>
<feature type="compositionally biased region" description="Low complexity" evidence="1">
    <location>
        <begin position="11"/>
        <end position="87"/>
    </location>
</feature>
<dbReference type="EMBL" id="JAGSOH010000010">
    <property type="protein sequence ID" value="MBR7825916.1"/>
    <property type="molecule type" value="Genomic_DNA"/>
</dbReference>
<feature type="region of interest" description="Disordered" evidence="1">
    <location>
        <begin position="166"/>
        <end position="204"/>
    </location>
</feature>
<sequence>MSYEDYEPYDEYGQQPDQQYGQYGEQQYQQPYEQSQPQYEQYEQPRYEQPQYEQQQPGYEQQQAYGQQQYEQQYEQQQYEAPYQDQQWAQSGMGWEQRAWNEARHGASHPYTQVNELSGTDFPQYQADLPRDLPVPDYPPEYEQYTEYAEYSETSYADYAEQPAGLPRQRAEKAAEPESGLESEPEPARRPEPDKPATAARPAAQAGRGAFGAAGIGAITAVAAIASSGALLIVAALIQAGVAFGWQQAMGTRDDGRLDRRAAVLTALIGWAGAVAAFKLSADSEYLGVLAPLGAGFLLLAADQTVRRRELGDGERAAGLGISVAGGLFAVLPAGFVVAERSDSALTGACASAAALGVLCCALLGRNPVRGILAGLAAGAAVGAFAAQTLQANGGPQAGALGGAIAALAAATAVGALDRIVAEDEARGPTRIVSQVLPVALSAVGALIASTVFR</sequence>
<organism evidence="3 4">
    <name type="scientific">Actinospica acidithermotolerans</name>
    <dbReference type="NCBI Taxonomy" id="2828514"/>
    <lineage>
        <taxon>Bacteria</taxon>
        <taxon>Bacillati</taxon>
        <taxon>Actinomycetota</taxon>
        <taxon>Actinomycetes</taxon>
        <taxon>Catenulisporales</taxon>
        <taxon>Actinospicaceae</taxon>
        <taxon>Actinospica</taxon>
    </lineage>
</organism>
<reference evidence="3" key="1">
    <citation type="submission" date="2021-04" db="EMBL/GenBank/DDBJ databases">
        <title>Genome based classification of Actinospica acidithermotolerans sp. nov., an actinobacterium isolated from an Indonesian hot spring.</title>
        <authorList>
            <person name="Kusuma A.B."/>
            <person name="Putra K.E."/>
            <person name="Nafisah S."/>
            <person name="Loh J."/>
            <person name="Nouioui I."/>
            <person name="Goodfellow M."/>
        </authorList>
    </citation>
    <scope>NUCLEOTIDE SEQUENCE</scope>
    <source>
        <strain evidence="3">MGRD01-02</strain>
    </source>
</reference>
<protein>
    <submittedName>
        <fullName evidence="3">DMT family transporter</fullName>
    </submittedName>
</protein>